<dbReference type="UniPathway" id="UPA00077">
    <property type="reaction ID" value="UER00155"/>
</dbReference>
<name>A0A381VP82_9ZZZZ</name>
<keyword evidence="6" id="KW-0067">ATP-binding</keyword>
<protein>
    <recommendedName>
        <fullName evidence="2">2-amino-4-hydroxy-6-hydroxymethyldihydropteridine diphosphokinase</fullName>
        <ecNumber evidence="2">2.7.6.3</ecNumber>
    </recommendedName>
</protein>
<evidence type="ECO:0000256" key="2">
    <source>
        <dbReference type="ARBA" id="ARBA00013253"/>
    </source>
</evidence>
<dbReference type="GO" id="GO:0016301">
    <property type="term" value="F:kinase activity"/>
    <property type="evidence" value="ECO:0007669"/>
    <property type="project" value="UniProtKB-KW"/>
</dbReference>
<dbReference type="GO" id="GO:0005524">
    <property type="term" value="F:ATP binding"/>
    <property type="evidence" value="ECO:0007669"/>
    <property type="project" value="UniProtKB-KW"/>
</dbReference>
<dbReference type="NCBIfam" id="TIGR01498">
    <property type="entry name" value="folK"/>
    <property type="match status" value="1"/>
</dbReference>
<dbReference type="GO" id="GO:0046656">
    <property type="term" value="P:folic acid biosynthetic process"/>
    <property type="evidence" value="ECO:0007669"/>
    <property type="project" value="UniProtKB-KW"/>
</dbReference>
<dbReference type="PANTHER" id="PTHR43071">
    <property type="entry name" value="2-AMINO-4-HYDROXY-6-HYDROXYMETHYLDIHYDROPTERIDINE PYROPHOSPHOKINASE"/>
    <property type="match status" value="1"/>
</dbReference>
<dbReference type="InterPro" id="IPR000550">
    <property type="entry name" value="Hppk"/>
</dbReference>
<evidence type="ECO:0000256" key="1">
    <source>
        <dbReference type="ARBA" id="ARBA00005051"/>
    </source>
</evidence>
<reference evidence="9" key="1">
    <citation type="submission" date="2018-05" db="EMBL/GenBank/DDBJ databases">
        <authorList>
            <person name="Lanie J.A."/>
            <person name="Ng W.-L."/>
            <person name="Kazmierczak K.M."/>
            <person name="Andrzejewski T.M."/>
            <person name="Davidsen T.M."/>
            <person name="Wayne K.J."/>
            <person name="Tettelin H."/>
            <person name="Glass J.I."/>
            <person name="Rusch D."/>
            <person name="Podicherti R."/>
            <person name="Tsui H.-C.T."/>
            <person name="Winkler M.E."/>
        </authorList>
    </citation>
    <scope>NUCLEOTIDE SEQUENCE</scope>
</reference>
<keyword evidence="5" id="KW-0418">Kinase</keyword>
<keyword evidence="7" id="KW-0289">Folate biosynthesis</keyword>
<proteinExistence type="predicted"/>
<dbReference type="InterPro" id="IPR035907">
    <property type="entry name" value="Hppk_sf"/>
</dbReference>
<dbReference type="GO" id="GO:0046654">
    <property type="term" value="P:tetrahydrofolate biosynthetic process"/>
    <property type="evidence" value="ECO:0007669"/>
    <property type="project" value="UniProtKB-UniPathway"/>
</dbReference>
<gene>
    <name evidence="9" type="ORF">METZ01_LOCUS94990</name>
</gene>
<dbReference type="CDD" id="cd00483">
    <property type="entry name" value="HPPK"/>
    <property type="match status" value="1"/>
</dbReference>
<dbReference type="Gene3D" id="3.30.70.560">
    <property type="entry name" value="7,8-Dihydro-6-hydroxymethylpterin-pyrophosphokinase HPPK"/>
    <property type="match status" value="1"/>
</dbReference>
<keyword evidence="3" id="KW-0808">Transferase</keyword>
<evidence type="ECO:0000256" key="6">
    <source>
        <dbReference type="ARBA" id="ARBA00022840"/>
    </source>
</evidence>
<dbReference type="GO" id="GO:0003848">
    <property type="term" value="F:2-amino-4-hydroxy-6-hydroxymethyldihydropteridine diphosphokinase activity"/>
    <property type="evidence" value="ECO:0007669"/>
    <property type="project" value="UniProtKB-EC"/>
</dbReference>
<dbReference type="AlphaFoldDB" id="A0A381VP82"/>
<evidence type="ECO:0000256" key="7">
    <source>
        <dbReference type="ARBA" id="ARBA00022909"/>
    </source>
</evidence>
<dbReference type="PANTHER" id="PTHR43071:SF1">
    <property type="entry name" value="2-AMINO-4-HYDROXY-6-HYDROXYMETHYLDIHYDROPTERIDINE PYROPHOSPHOKINASE"/>
    <property type="match status" value="1"/>
</dbReference>
<evidence type="ECO:0000256" key="4">
    <source>
        <dbReference type="ARBA" id="ARBA00022741"/>
    </source>
</evidence>
<comment type="pathway">
    <text evidence="1">Cofactor biosynthesis; tetrahydrofolate biosynthesis; 2-amino-4-hydroxy-6-hydroxymethyl-7,8-dihydropteridine diphosphate from 7,8-dihydroneopterin triphosphate: step 4/4.</text>
</comment>
<evidence type="ECO:0000259" key="8">
    <source>
        <dbReference type="Pfam" id="PF01288"/>
    </source>
</evidence>
<organism evidence="9">
    <name type="scientific">marine metagenome</name>
    <dbReference type="NCBI Taxonomy" id="408172"/>
    <lineage>
        <taxon>unclassified sequences</taxon>
        <taxon>metagenomes</taxon>
        <taxon>ecological metagenomes</taxon>
    </lineage>
</organism>
<evidence type="ECO:0000313" key="9">
    <source>
        <dbReference type="EMBL" id="SVA42136.1"/>
    </source>
</evidence>
<dbReference type="Pfam" id="PF01288">
    <property type="entry name" value="HPPK"/>
    <property type="match status" value="1"/>
</dbReference>
<sequence length="165" mass="18449">MVYLSLGSNLGDREANLAGAITALGTYSEIQDVQSASFYETKPLYNLDQPDFLNTVVKCHTGFTPFKMLDAVMNIEILLGRSKKHEKNQPRIIDIDILCHGDAIIETEELTIPHPGIPTRLFVLVPFTELDPDYILPLWGESISEMLIHCPDQSVINKHLIQTSA</sequence>
<dbReference type="EC" id="2.7.6.3" evidence="2"/>
<evidence type="ECO:0000256" key="5">
    <source>
        <dbReference type="ARBA" id="ARBA00022777"/>
    </source>
</evidence>
<dbReference type="SUPFAM" id="SSF55083">
    <property type="entry name" value="6-hydroxymethyl-7,8-dihydropterin pyrophosphokinase, HPPK"/>
    <property type="match status" value="1"/>
</dbReference>
<feature type="domain" description="7,8-dihydro-6-hydroxymethylpterin-pyrophosphokinase" evidence="8">
    <location>
        <begin position="3"/>
        <end position="132"/>
    </location>
</feature>
<accession>A0A381VP82</accession>
<evidence type="ECO:0000256" key="3">
    <source>
        <dbReference type="ARBA" id="ARBA00022679"/>
    </source>
</evidence>
<keyword evidence="4" id="KW-0547">Nucleotide-binding</keyword>
<dbReference type="EMBL" id="UINC01009395">
    <property type="protein sequence ID" value="SVA42136.1"/>
    <property type="molecule type" value="Genomic_DNA"/>
</dbReference>